<dbReference type="OrthoDB" id="418495at2759"/>
<evidence type="ECO:0000313" key="4">
    <source>
        <dbReference type="EMBL" id="CAD5119186.1"/>
    </source>
</evidence>
<gene>
    <name evidence="4" type="ORF">DGYR_LOCUS7462</name>
</gene>
<evidence type="ECO:0000259" key="3">
    <source>
        <dbReference type="Pfam" id="PF00462"/>
    </source>
</evidence>
<organism evidence="4 5">
    <name type="scientific">Dimorphilus gyrociliatus</name>
    <dbReference type="NCBI Taxonomy" id="2664684"/>
    <lineage>
        <taxon>Eukaryota</taxon>
        <taxon>Metazoa</taxon>
        <taxon>Spiralia</taxon>
        <taxon>Lophotrochozoa</taxon>
        <taxon>Annelida</taxon>
        <taxon>Polychaeta</taxon>
        <taxon>Polychaeta incertae sedis</taxon>
        <taxon>Dinophilidae</taxon>
        <taxon>Dimorphilus</taxon>
    </lineage>
</organism>
<comment type="caution">
    <text evidence="4">The sequence shown here is derived from an EMBL/GenBank/DDBJ whole genome shotgun (WGS) entry which is preliminary data.</text>
</comment>
<protein>
    <recommendedName>
        <fullName evidence="3">Glutaredoxin domain-containing protein</fullName>
    </recommendedName>
</protein>
<dbReference type="Proteomes" id="UP000549394">
    <property type="component" value="Unassembled WGS sequence"/>
</dbReference>
<dbReference type="EMBL" id="CAJFCJ010000009">
    <property type="protein sequence ID" value="CAD5119186.1"/>
    <property type="molecule type" value="Genomic_DNA"/>
</dbReference>
<dbReference type="SUPFAM" id="SSF52833">
    <property type="entry name" value="Thioredoxin-like"/>
    <property type="match status" value="1"/>
</dbReference>
<evidence type="ECO:0000256" key="1">
    <source>
        <dbReference type="ARBA" id="ARBA00022448"/>
    </source>
</evidence>
<dbReference type="AlphaFoldDB" id="A0A7I8VUH4"/>
<dbReference type="PANTHER" id="PTHR46185:SF1">
    <property type="entry name" value="GLUTAREDOXIN-1"/>
    <property type="match status" value="1"/>
</dbReference>
<dbReference type="InterPro" id="IPR047185">
    <property type="entry name" value="GLRX1"/>
</dbReference>
<dbReference type="PRINTS" id="PR00160">
    <property type="entry name" value="GLUTAREDOXIN"/>
</dbReference>
<dbReference type="InterPro" id="IPR014025">
    <property type="entry name" value="Glutaredoxin_subgr"/>
</dbReference>
<dbReference type="InterPro" id="IPR002109">
    <property type="entry name" value="Glutaredoxin"/>
</dbReference>
<dbReference type="PANTHER" id="PTHR46185">
    <property type="entry name" value="GLUTAREDOXIN-1"/>
    <property type="match status" value="1"/>
</dbReference>
<dbReference type="PROSITE" id="PS51354">
    <property type="entry name" value="GLUTAREDOXIN_2"/>
    <property type="match status" value="1"/>
</dbReference>
<reference evidence="4 5" key="1">
    <citation type="submission" date="2020-08" db="EMBL/GenBank/DDBJ databases">
        <authorList>
            <person name="Hejnol A."/>
        </authorList>
    </citation>
    <scope>NUCLEOTIDE SEQUENCE [LARGE SCALE GENOMIC DNA]</scope>
</reference>
<dbReference type="GO" id="GO:0015038">
    <property type="term" value="F:glutathione disulfide oxidoreductase activity"/>
    <property type="evidence" value="ECO:0007669"/>
    <property type="project" value="TreeGrafter"/>
</dbReference>
<keyword evidence="1" id="KW-0813">Transport</keyword>
<accession>A0A7I8VUH4</accession>
<proteinExistence type="predicted"/>
<keyword evidence="5" id="KW-1185">Reference proteome</keyword>
<name>A0A7I8VUH4_9ANNE</name>
<feature type="domain" description="Glutaredoxin" evidence="3">
    <location>
        <begin position="17"/>
        <end position="84"/>
    </location>
</feature>
<dbReference type="GO" id="GO:0005739">
    <property type="term" value="C:mitochondrion"/>
    <property type="evidence" value="ECO:0007669"/>
    <property type="project" value="TreeGrafter"/>
</dbReference>
<dbReference type="Gene3D" id="3.40.30.10">
    <property type="entry name" value="Glutaredoxin"/>
    <property type="match status" value="1"/>
</dbReference>
<sequence>MAASRKFVDQKIKQRKVLMFAKAWCSECKQAIKILNEYKMPPDTFEVLNIDSRQDCSKIEDYFQVLCLTDRRNVPRLFIDGNHIGDLEVIRRMHEDNRLRETLIESEAIKS</sequence>
<dbReference type="InterPro" id="IPR036249">
    <property type="entry name" value="Thioredoxin-like_sf"/>
</dbReference>
<dbReference type="Pfam" id="PF00462">
    <property type="entry name" value="Glutaredoxin"/>
    <property type="match status" value="1"/>
</dbReference>
<evidence type="ECO:0000313" key="5">
    <source>
        <dbReference type="Proteomes" id="UP000549394"/>
    </source>
</evidence>
<evidence type="ECO:0000256" key="2">
    <source>
        <dbReference type="ARBA" id="ARBA00022982"/>
    </source>
</evidence>
<keyword evidence="2" id="KW-0249">Electron transport</keyword>